<dbReference type="RefSeq" id="WP_280939664.1">
    <property type="nucleotide sequence ID" value="NZ_CP123759.1"/>
</dbReference>
<dbReference type="Pfam" id="PF22303">
    <property type="entry name" value="OspG_kinase"/>
    <property type="match status" value="1"/>
</dbReference>
<feature type="domain" description="Kinase OspG kinase" evidence="1">
    <location>
        <begin position="36"/>
        <end position="185"/>
    </location>
</feature>
<dbReference type="Proteomes" id="UP001231859">
    <property type="component" value="Chromosome"/>
</dbReference>
<dbReference type="EMBL" id="CP123759">
    <property type="protein sequence ID" value="WGO84707.1"/>
    <property type="molecule type" value="Genomic_DNA"/>
</dbReference>
<evidence type="ECO:0000313" key="3">
    <source>
        <dbReference type="Proteomes" id="UP001231859"/>
    </source>
</evidence>
<dbReference type="InterPro" id="IPR011009">
    <property type="entry name" value="Kinase-like_dom_sf"/>
</dbReference>
<evidence type="ECO:0000259" key="1">
    <source>
        <dbReference type="Pfam" id="PF22303"/>
    </source>
</evidence>
<evidence type="ECO:0000313" key="2">
    <source>
        <dbReference type="EMBL" id="WGO84707.1"/>
    </source>
</evidence>
<protein>
    <recommendedName>
        <fullName evidence="1">Kinase OspG kinase domain-containing protein</fullName>
    </recommendedName>
</protein>
<organism evidence="2 3">
    <name type="scientific">Arsenophonus apicola</name>
    <dbReference type="NCBI Taxonomy" id="2879119"/>
    <lineage>
        <taxon>Bacteria</taxon>
        <taxon>Pseudomonadati</taxon>
        <taxon>Pseudomonadota</taxon>
        <taxon>Gammaproteobacteria</taxon>
        <taxon>Enterobacterales</taxon>
        <taxon>Morganellaceae</taxon>
        <taxon>Arsenophonus</taxon>
    </lineage>
</organism>
<dbReference type="Gene3D" id="3.30.200.20">
    <property type="entry name" value="Phosphorylase Kinase, domain 1"/>
    <property type="match status" value="1"/>
</dbReference>
<dbReference type="InterPro" id="IPR054466">
    <property type="entry name" value="OspG_kinase"/>
</dbReference>
<reference evidence="2 3" key="1">
    <citation type="submission" date="2023-04" db="EMBL/GenBank/DDBJ databases">
        <title>Genome dynamics across the evolutionary transition to endosymbiosis.</title>
        <authorList>
            <person name="Siozios S."/>
            <person name="Nadal-Jimenez P."/>
            <person name="Azagi T."/>
            <person name="Sprong H."/>
            <person name="Frost C.L."/>
            <person name="Parratt S.R."/>
            <person name="Taylor G."/>
            <person name="Brettell L."/>
            <person name="Lew K.C."/>
            <person name="Croft L."/>
            <person name="King K.C."/>
            <person name="Brockhurst M.A."/>
            <person name="Hypsa V."/>
            <person name="Novakova E."/>
            <person name="Darby A.C."/>
            <person name="Hurst G.D.D."/>
        </authorList>
    </citation>
    <scope>NUCLEOTIDE SEQUENCE [LARGE SCALE GENOMIC DNA]</scope>
    <source>
        <strain evidence="3">aApi_AU</strain>
    </source>
</reference>
<dbReference type="SUPFAM" id="SSF56112">
    <property type="entry name" value="Protein kinase-like (PK-like)"/>
    <property type="match status" value="1"/>
</dbReference>
<name>A0ABY8P5D7_9GAMM</name>
<dbReference type="Gene3D" id="1.10.510.10">
    <property type="entry name" value="Transferase(Phosphotransferase) domain 1"/>
    <property type="match status" value="1"/>
</dbReference>
<gene>
    <name evidence="2" type="ORF">QG404_07555</name>
</gene>
<proteinExistence type="predicted"/>
<accession>A0ABY8P5D7</accession>
<sequence length="200" mass="23192">MFNKVLSVFHHNKLSVSAALLEKNDIENKNIKHGKLIGEGIEGKIYQDANNKNFILKQLYADDIHYIESYAREEVNCFNKYYGEGSAALIENGGTFYIRMYKVPGLPLSSINDNIFPPTAQERFQHMICDLGDKGIMHDDLNFKNILYDIETNTFYPIDFSNRYEEYHNGDNAIKDSLNNSSEMRYSWALQHIIENTYKP</sequence>
<keyword evidence="3" id="KW-1185">Reference proteome</keyword>